<feature type="transmembrane region" description="Helical" evidence="1">
    <location>
        <begin position="76"/>
        <end position="94"/>
    </location>
</feature>
<protein>
    <submittedName>
        <fullName evidence="2">Uncharacterized protein</fullName>
    </submittedName>
</protein>
<dbReference type="EMBL" id="CP013747">
    <property type="protein sequence ID" value="ALV42318.1"/>
    <property type="molecule type" value="Genomic_DNA"/>
</dbReference>
<dbReference type="Proteomes" id="UP000065151">
    <property type="component" value="Chromosome"/>
</dbReference>
<dbReference type="AlphaFoldDB" id="A0A0U3Q6N1"/>
<accession>A0A0U3Q6N1</accession>
<organism evidence="2">
    <name type="scientific">Pseudarthrobacter sulfonivorans</name>
    <dbReference type="NCBI Taxonomy" id="121292"/>
    <lineage>
        <taxon>Bacteria</taxon>
        <taxon>Bacillati</taxon>
        <taxon>Actinomycetota</taxon>
        <taxon>Actinomycetes</taxon>
        <taxon>Micrococcales</taxon>
        <taxon>Micrococcaceae</taxon>
        <taxon>Pseudarthrobacter</taxon>
    </lineage>
</organism>
<keyword evidence="1" id="KW-1133">Transmembrane helix</keyword>
<sequence>MENTKPILLVTSRAAWEKQYERYRRMGKRLNTVQGLLFIPFLASLLFLAGVLFPLVAGDIAFGHPGYYWYRAASDTALLIGAISFVLYAGNGFLHRHLVRRAHLALGLKADGTFVEVREVTPEAAPAPR</sequence>
<gene>
    <name evidence="2" type="ORF">AU252_15150</name>
</gene>
<name>A0A0U3Q6N1_9MICC</name>
<reference evidence="2 3" key="1">
    <citation type="submission" date="2015-12" db="EMBL/GenBank/DDBJ databases">
        <authorList>
            <person name="Shamseldin A."/>
            <person name="Moawad H."/>
            <person name="Abd El-Rahim W.M."/>
            <person name="Sadowsky M.J."/>
        </authorList>
    </citation>
    <scope>NUCLEOTIDE SEQUENCE [LARGE SCALE GENOMIC DNA]</scope>
    <source>
        <strain evidence="2 3">Ar51</strain>
    </source>
</reference>
<feature type="transmembrane region" description="Helical" evidence="1">
    <location>
        <begin position="35"/>
        <end position="56"/>
    </location>
</feature>
<proteinExistence type="predicted"/>
<keyword evidence="1" id="KW-0812">Transmembrane</keyword>
<evidence type="ECO:0000313" key="3">
    <source>
        <dbReference type="Proteomes" id="UP000065151"/>
    </source>
</evidence>
<evidence type="ECO:0000313" key="2">
    <source>
        <dbReference type="EMBL" id="ALV42318.1"/>
    </source>
</evidence>
<evidence type="ECO:0000256" key="1">
    <source>
        <dbReference type="SAM" id="Phobius"/>
    </source>
</evidence>
<keyword evidence="1" id="KW-0472">Membrane</keyword>
<dbReference type="KEGG" id="psul:AU252_15150"/>